<keyword evidence="3" id="KW-1185">Reference proteome</keyword>
<dbReference type="Proteomes" id="UP001627154">
    <property type="component" value="Unassembled WGS sequence"/>
</dbReference>
<sequence>MKIANGKKQRQSSHADSTEGRGRETELSRPRLNGNCLSEIEAYRHCITEGLPMHRLARLATREAGSPTKTSSEDSGDLEANFPTSNLANLTITRTVTQVYTVTPLRVV</sequence>
<protein>
    <submittedName>
        <fullName evidence="2">Uncharacterized protein</fullName>
    </submittedName>
</protein>
<proteinExistence type="predicted"/>
<feature type="compositionally biased region" description="Basic and acidic residues" evidence="1">
    <location>
        <begin position="16"/>
        <end position="29"/>
    </location>
</feature>
<name>A0ABD2WHJ2_9HYME</name>
<reference evidence="2 3" key="1">
    <citation type="journal article" date="2024" name="bioRxiv">
        <title>A reference genome for Trichogramma kaykai: A tiny desert-dwelling parasitoid wasp with competing sex-ratio distorters.</title>
        <authorList>
            <person name="Culotta J."/>
            <person name="Lindsey A.R."/>
        </authorList>
    </citation>
    <scope>NUCLEOTIDE SEQUENCE [LARGE SCALE GENOMIC DNA]</scope>
    <source>
        <strain evidence="2 3">KSX58</strain>
    </source>
</reference>
<feature type="region of interest" description="Disordered" evidence="1">
    <location>
        <begin position="1"/>
        <end position="33"/>
    </location>
</feature>
<evidence type="ECO:0000313" key="2">
    <source>
        <dbReference type="EMBL" id="KAL3392566.1"/>
    </source>
</evidence>
<comment type="caution">
    <text evidence="2">The sequence shown here is derived from an EMBL/GenBank/DDBJ whole genome shotgun (WGS) entry which is preliminary data.</text>
</comment>
<evidence type="ECO:0000313" key="3">
    <source>
        <dbReference type="Proteomes" id="UP001627154"/>
    </source>
</evidence>
<accession>A0ABD2WHJ2</accession>
<feature type="compositionally biased region" description="Basic residues" evidence="1">
    <location>
        <begin position="1"/>
        <end position="11"/>
    </location>
</feature>
<dbReference type="AlphaFoldDB" id="A0ABD2WHJ2"/>
<dbReference type="EMBL" id="JBJJXI010000103">
    <property type="protein sequence ID" value="KAL3392566.1"/>
    <property type="molecule type" value="Genomic_DNA"/>
</dbReference>
<feature type="region of interest" description="Disordered" evidence="1">
    <location>
        <begin position="60"/>
        <end position="83"/>
    </location>
</feature>
<gene>
    <name evidence="2" type="ORF">TKK_012881</name>
</gene>
<organism evidence="2 3">
    <name type="scientific">Trichogramma kaykai</name>
    <dbReference type="NCBI Taxonomy" id="54128"/>
    <lineage>
        <taxon>Eukaryota</taxon>
        <taxon>Metazoa</taxon>
        <taxon>Ecdysozoa</taxon>
        <taxon>Arthropoda</taxon>
        <taxon>Hexapoda</taxon>
        <taxon>Insecta</taxon>
        <taxon>Pterygota</taxon>
        <taxon>Neoptera</taxon>
        <taxon>Endopterygota</taxon>
        <taxon>Hymenoptera</taxon>
        <taxon>Apocrita</taxon>
        <taxon>Proctotrupomorpha</taxon>
        <taxon>Chalcidoidea</taxon>
        <taxon>Trichogrammatidae</taxon>
        <taxon>Trichogramma</taxon>
    </lineage>
</organism>
<evidence type="ECO:0000256" key="1">
    <source>
        <dbReference type="SAM" id="MobiDB-lite"/>
    </source>
</evidence>